<organism evidence="1 2">
    <name type="scientific">Paractinoplanes globisporus</name>
    <dbReference type="NCBI Taxonomy" id="113565"/>
    <lineage>
        <taxon>Bacteria</taxon>
        <taxon>Bacillati</taxon>
        <taxon>Actinomycetota</taxon>
        <taxon>Actinomycetes</taxon>
        <taxon>Micromonosporales</taxon>
        <taxon>Micromonosporaceae</taxon>
        <taxon>Paractinoplanes</taxon>
    </lineage>
</organism>
<name>A0ABW6WF23_9ACTN</name>
<reference evidence="1 2" key="1">
    <citation type="submission" date="2024-10" db="EMBL/GenBank/DDBJ databases">
        <title>The Natural Products Discovery Center: Release of the First 8490 Sequenced Strains for Exploring Actinobacteria Biosynthetic Diversity.</title>
        <authorList>
            <person name="Kalkreuter E."/>
            <person name="Kautsar S.A."/>
            <person name="Yang D."/>
            <person name="Bader C.D."/>
            <person name="Teijaro C.N."/>
            <person name="Fluegel L."/>
            <person name="Davis C.M."/>
            <person name="Simpson J.R."/>
            <person name="Lauterbach L."/>
            <person name="Steele A.D."/>
            <person name="Gui C."/>
            <person name="Meng S."/>
            <person name="Li G."/>
            <person name="Viehrig K."/>
            <person name="Ye F."/>
            <person name="Su P."/>
            <person name="Kiefer A.F."/>
            <person name="Nichols A."/>
            <person name="Cepeda A.J."/>
            <person name="Yan W."/>
            <person name="Fan B."/>
            <person name="Jiang Y."/>
            <person name="Adhikari A."/>
            <person name="Zheng C.-J."/>
            <person name="Schuster L."/>
            <person name="Cowan T.M."/>
            <person name="Smanski M.J."/>
            <person name="Chevrette M.G."/>
            <person name="De Carvalho L.P.S."/>
            <person name="Shen B."/>
        </authorList>
    </citation>
    <scope>NUCLEOTIDE SEQUENCE [LARGE SCALE GENOMIC DNA]</scope>
    <source>
        <strain evidence="1 2">NPDC000087</strain>
    </source>
</reference>
<evidence type="ECO:0000313" key="1">
    <source>
        <dbReference type="EMBL" id="MFF5291912.1"/>
    </source>
</evidence>
<sequence length="206" mass="22611">MTAPSASVDAKNRSPVAVPENDTVFRLAQLVLLLHVAAQFHPDGVELERLGAYDFIAANPLLMASSDDDPDRFELIMAGFDDRALSYASPAQRFATRRERLKHDLALLLAYGLATAVAPRGHVLYRPTEAGVVMATRFTAMYARSYTTAATIVVRRLKRVRPGPLRERVTEWTRQSSGPQQIDLADLFVEPSELDDAEGLGEGGSE</sequence>
<proteinExistence type="predicted"/>
<comment type="caution">
    <text evidence="1">The sequence shown here is derived from an EMBL/GenBank/DDBJ whole genome shotgun (WGS) entry which is preliminary data.</text>
</comment>
<dbReference type="EMBL" id="JBIAZU010000003">
    <property type="protein sequence ID" value="MFF5291912.1"/>
    <property type="molecule type" value="Genomic_DNA"/>
</dbReference>
<keyword evidence="2" id="KW-1185">Reference proteome</keyword>
<dbReference type="Proteomes" id="UP001602245">
    <property type="component" value="Unassembled WGS sequence"/>
</dbReference>
<gene>
    <name evidence="1" type="ORF">ACFY35_20925</name>
</gene>
<protein>
    <submittedName>
        <fullName evidence="1">Uncharacterized protein</fullName>
    </submittedName>
</protein>
<dbReference type="RefSeq" id="WP_157295892.1">
    <property type="nucleotide sequence ID" value="NZ_JBIAZU010000003.1"/>
</dbReference>
<accession>A0ABW6WF23</accession>
<evidence type="ECO:0000313" key="2">
    <source>
        <dbReference type="Proteomes" id="UP001602245"/>
    </source>
</evidence>